<accession>A0A6A5KIY3</accession>
<reference evidence="1" key="1">
    <citation type="submission" date="2020-01" db="EMBL/GenBank/DDBJ databases">
        <authorList>
            <consortium name="DOE Joint Genome Institute"/>
            <person name="Haridas S."/>
            <person name="Albert R."/>
            <person name="Binder M."/>
            <person name="Bloem J."/>
            <person name="Labutti K."/>
            <person name="Salamov A."/>
            <person name="Andreopoulos B."/>
            <person name="Baker S.E."/>
            <person name="Barry K."/>
            <person name="Bills G."/>
            <person name="Bluhm B.H."/>
            <person name="Cannon C."/>
            <person name="Castanera R."/>
            <person name="Culley D.E."/>
            <person name="Daum C."/>
            <person name="Ezra D."/>
            <person name="Gonzalez J.B."/>
            <person name="Henrissat B."/>
            <person name="Kuo A."/>
            <person name="Liang C."/>
            <person name="Lipzen A."/>
            <person name="Lutzoni F."/>
            <person name="Magnuson J."/>
            <person name="Mondo S."/>
            <person name="Nolan M."/>
            <person name="Ohm R."/>
            <person name="Pangilinan J."/>
            <person name="Park H.-J."/>
            <person name="Ramirez L."/>
            <person name="Alfaro M."/>
            <person name="Sun H."/>
            <person name="Tritt A."/>
            <person name="Yoshinaga Y."/>
            <person name="Zwiers L.-H."/>
            <person name="Turgeon B.G."/>
            <person name="Goodwin S.B."/>
            <person name="Spatafora J.W."/>
            <person name="Crous P.W."/>
            <person name="Grigoriev I.V."/>
        </authorList>
    </citation>
    <scope>NUCLEOTIDE SEQUENCE</scope>
    <source>
        <strain evidence="1">P77</strain>
    </source>
</reference>
<organism evidence="1 2">
    <name type="scientific">Decorospora gaudefroyi</name>
    <dbReference type="NCBI Taxonomy" id="184978"/>
    <lineage>
        <taxon>Eukaryota</taxon>
        <taxon>Fungi</taxon>
        <taxon>Dikarya</taxon>
        <taxon>Ascomycota</taxon>
        <taxon>Pezizomycotina</taxon>
        <taxon>Dothideomycetes</taxon>
        <taxon>Pleosporomycetidae</taxon>
        <taxon>Pleosporales</taxon>
        <taxon>Pleosporineae</taxon>
        <taxon>Pleosporaceae</taxon>
        <taxon>Decorospora</taxon>
    </lineage>
</organism>
<sequence>MEIPRCVAKPAAPQSAHAIRCTHTHAFASARGSHVHAHCSQAWKHWEHMVGPHAAGPETRPHRSARTDGAVFIQSIQVYATMHVPSAL</sequence>
<protein>
    <submittedName>
        <fullName evidence="1">Uncharacterized protein</fullName>
    </submittedName>
</protein>
<gene>
    <name evidence="1" type="ORF">BDW02DRAFT_180526</name>
</gene>
<dbReference type="Proteomes" id="UP000800040">
    <property type="component" value="Unassembled WGS sequence"/>
</dbReference>
<evidence type="ECO:0000313" key="1">
    <source>
        <dbReference type="EMBL" id="KAF1837108.1"/>
    </source>
</evidence>
<keyword evidence="2" id="KW-1185">Reference proteome</keyword>
<name>A0A6A5KIY3_9PLEO</name>
<proteinExistence type="predicted"/>
<dbReference type="EMBL" id="ML975265">
    <property type="protein sequence ID" value="KAF1837108.1"/>
    <property type="molecule type" value="Genomic_DNA"/>
</dbReference>
<evidence type="ECO:0000313" key="2">
    <source>
        <dbReference type="Proteomes" id="UP000800040"/>
    </source>
</evidence>
<dbReference type="AlphaFoldDB" id="A0A6A5KIY3"/>